<sequence length="61" mass="6627">MFNTLRAPKSYRQALGEAYATVNLKILLLSIPNANGLCDIIHCCQFRSLLPPSPVPASGKL</sequence>
<name>A0AAD5BPG0_AMBAR</name>
<reference evidence="1" key="1">
    <citation type="submission" date="2022-06" db="EMBL/GenBank/DDBJ databases">
        <title>Uncovering the hologenomic basis of an extraordinary plant invasion.</title>
        <authorList>
            <person name="Bieker V.C."/>
            <person name="Martin M.D."/>
            <person name="Gilbert T."/>
            <person name="Hodgins K."/>
            <person name="Battlay P."/>
            <person name="Petersen B."/>
            <person name="Wilson J."/>
        </authorList>
    </citation>
    <scope>NUCLEOTIDE SEQUENCE</scope>
    <source>
        <strain evidence="1">AA19_3_7</strain>
        <tissue evidence="1">Leaf</tissue>
    </source>
</reference>
<evidence type="ECO:0000313" key="2">
    <source>
        <dbReference type="Proteomes" id="UP001206925"/>
    </source>
</evidence>
<feature type="non-terminal residue" evidence="1">
    <location>
        <position position="61"/>
    </location>
</feature>
<organism evidence="1 2">
    <name type="scientific">Ambrosia artemisiifolia</name>
    <name type="common">Common ragweed</name>
    <dbReference type="NCBI Taxonomy" id="4212"/>
    <lineage>
        <taxon>Eukaryota</taxon>
        <taxon>Viridiplantae</taxon>
        <taxon>Streptophyta</taxon>
        <taxon>Embryophyta</taxon>
        <taxon>Tracheophyta</taxon>
        <taxon>Spermatophyta</taxon>
        <taxon>Magnoliopsida</taxon>
        <taxon>eudicotyledons</taxon>
        <taxon>Gunneridae</taxon>
        <taxon>Pentapetalae</taxon>
        <taxon>asterids</taxon>
        <taxon>campanulids</taxon>
        <taxon>Asterales</taxon>
        <taxon>Asteraceae</taxon>
        <taxon>Asteroideae</taxon>
        <taxon>Heliantheae alliance</taxon>
        <taxon>Heliantheae</taxon>
        <taxon>Ambrosia</taxon>
    </lineage>
</organism>
<protein>
    <submittedName>
        <fullName evidence="1">Uncharacterized protein</fullName>
    </submittedName>
</protein>
<comment type="caution">
    <text evidence="1">The sequence shown here is derived from an EMBL/GenBank/DDBJ whole genome shotgun (WGS) entry which is preliminary data.</text>
</comment>
<gene>
    <name evidence="1" type="ORF">M8C21_033453</name>
</gene>
<accession>A0AAD5BPG0</accession>
<dbReference type="Proteomes" id="UP001206925">
    <property type="component" value="Unassembled WGS sequence"/>
</dbReference>
<evidence type="ECO:0000313" key="1">
    <source>
        <dbReference type="EMBL" id="KAI7726023.1"/>
    </source>
</evidence>
<dbReference type="EMBL" id="JAMZMK010011788">
    <property type="protein sequence ID" value="KAI7726023.1"/>
    <property type="molecule type" value="Genomic_DNA"/>
</dbReference>
<proteinExistence type="predicted"/>
<dbReference type="AlphaFoldDB" id="A0AAD5BPG0"/>
<keyword evidence="2" id="KW-1185">Reference proteome</keyword>